<evidence type="ECO:0000313" key="2">
    <source>
        <dbReference type="EMBL" id="CZT41943.1"/>
    </source>
</evidence>
<sequence length="525" mass="60516">MEHAKKGHHNSNDATDNLYTAPRGRGSSQHDSFSYTPAFGRYVGQPKKARSSQKCTQTNRGAGRTSQSPGTNLQPERELISQRKASHSKASLRETNSLYRPELARGSWESRSKELSSEDTHWEELDGTSRLRAPSPEGFLVAKPGGTSLRRSSQSGPTLLDLPAELLSTILNYACIHRGHIKPEQFTPGSTQFSHEYPLNVNRNGIIIRTPAIDPYGRRHVALTAIALSQTCRRINNIVINDFLFYKHNRFDFFDTASLVKYLVILLPERRNAIRSIRVHWDCNMGSQAAAAFTILSTCRGLKYLELDITLLAPFFEFESEARSYRSAPGWTELMKLRGVNVKLVYAEKDHYGWNFISDVLTVVYGSRYPPYGLLEGNLCLQEQLMNWNRKINTRTNSLHCPRQPQSSYTIEEREAANKAGMNHHTFNYPPGLDFFPGDPPDEQLRRAYEFEFNDPTDLCFDLRDLQEERLRRLPEIYRCKRLIFCGMFEEYEEVRAFVPDRKRKELAPLSENFERRCRYRKNRN</sequence>
<protein>
    <submittedName>
        <fullName evidence="2">Uncharacterized protein</fullName>
    </submittedName>
</protein>
<dbReference type="PANTHER" id="PTHR38790:SF9">
    <property type="entry name" value="F-BOX DOMAIN-CONTAINING PROTEIN"/>
    <property type="match status" value="1"/>
</dbReference>
<keyword evidence="3" id="KW-1185">Reference proteome</keyword>
<name>A0A1E1LYJ4_RHYSE</name>
<dbReference type="AlphaFoldDB" id="A0A1E1LYJ4"/>
<feature type="region of interest" description="Disordered" evidence="1">
    <location>
        <begin position="1"/>
        <end position="156"/>
    </location>
</feature>
<evidence type="ECO:0000313" key="3">
    <source>
        <dbReference type="Proteomes" id="UP000177625"/>
    </source>
</evidence>
<accession>A0A1E1LYJ4</accession>
<reference evidence="3" key="1">
    <citation type="submission" date="2016-03" db="EMBL/GenBank/DDBJ databases">
        <authorList>
            <person name="Guldener U."/>
        </authorList>
    </citation>
    <scope>NUCLEOTIDE SEQUENCE [LARGE SCALE GENOMIC DNA]</scope>
</reference>
<feature type="compositionally biased region" description="Polar residues" evidence="1">
    <location>
        <begin position="26"/>
        <end position="35"/>
    </location>
</feature>
<dbReference type="EMBL" id="FJVC01000065">
    <property type="protein sequence ID" value="CZT41943.1"/>
    <property type="molecule type" value="Genomic_DNA"/>
</dbReference>
<feature type="compositionally biased region" description="Polar residues" evidence="1">
    <location>
        <begin position="52"/>
        <end position="74"/>
    </location>
</feature>
<feature type="compositionally biased region" description="Basic and acidic residues" evidence="1">
    <location>
        <begin position="108"/>
        <end position="129"/>
    </location>
</feature>
<proteinExistence type="predicted"/>
<dbReference type="PANTHER" id="PTHR38790">
    <property type="entry name" value="2EXR DOMAIN-CONTAINING PROTEIN-RELATED"/>
    <property type="match status" value="1"/>
</dbReference>
<evidence type="ECO:0000256" key="1">
    <source>
        <dbReference type="SAM" id="MobiDB-lite"/>
    </source>
</evidence>
<organism evidence="2 3">
    <name type="scientific">Rhynchosporium secalis</name>
    <name type="common">Barley scald fungus</name>
    <dbReference type="NCBI Taxonomy" id="38038"/>
    <lineage>
        <taxon>Eukaryota</taxon>
        <taxon>Fungi</taxon>
        <taxon>Dikarya</taxon>
        <taxon>Ascomycota</taxon>
        <taxon>Pezizomycotina</taxon>
        <taxon>Leotiomycetes</taxon>
        <taxon>Helotiales</taxon>
        <taxon>Ploettnerulaceae</taxon>
        <taxon>Rhynchosporium</taxon>
    </lineage>
</organism>
<dbReference type="Proteomes" id="UP000177625">
    <property type="component" value="Unassembled WGS sequence"/>
</dbReference>
<gene>
    <name evidence="2" type="ORF">RSE6_01765</name>
</gene>